<evidence type="ECO:0000313" key="2">
    <source>
        <dbReference type="Proteomes" id="UP000777438"/>
    </source>
</evidence>
<accession>A0A9P8WG33</accession>
<keyword evidence="2" id="KW-1185">Reference proteome</keyword>
<reference evidence="1 2" key="1">
    <citation type="journal article" date="2021" name="Nat. Commun.">
        <title>Genetic determinants of endophytism in the Arabidopsis root mycobiome.</title>
        <authorList>
            <person name="Mesny F."/>
            <person name="Miyauchi S."/>
            <person name="Thiergart T."/>
            <person name="Pickel B."/>
            <person name="Atanasova L."/>
            <person name="Karlsson M."/>
            <person name="Huettel B."/>
            <person name="Barry K.W."/>
            <person name="Haridas S."/>
            <person name="Chen C."/>
            <person name="Bauer D."/>
            <person name="Andreopoulos W."/>
            <person name="Pangilinan J."/>
            <person name="LaButti K."/>
            <person name="Riley R."/>
            <person name="Lipzen A."/>
            <person name="Clum A."/>
            <person name="Drula E."/>
            <person name="Henrissat B."/>
            <person name="Kohler A."/>
            <person name="Grigoriev I.V."/>
            <person name="Martin F.M."/>
            <person name="Hacquard S."/>
        </authorList>
    </citation>
    <scope>NUCLEOTIDE SEQUENCE [LARGE SCALE GENOMIC DNA]</scope>
    <source>
        <strain evidence="1 2">MPI-CAGE-CH-0241</strain>
    </source>
</reference>
<protein>
    <submittedName>
        <fullName evidence="1">Uncharacterized protein</fullName>
    </submittedName>
</protein>
<name>A0A9P8WG33_9HYPO</name>
<sequence>MPSQCLITSPHLLHVLPLVITDEPPSTSLFHWEARAAVPKLVSLLLALQDVAPCWLPSQVSVLVKNEMEGRRVSWCRAMWSPWRGFAVAYQRR</sequence>
<gene>
    <name evidence="1" type="ORF">B0T10DRAFT_109387</name>
</gene>
<evidence type="ECO:0000313" key="1">
    <source>
        <dbReference type="EMBL" id="KAH6898451.1"/>
    </source>
</evidence>
<dbReference type="EMBL" id="JAGPYM010000002">
    <property type="protein sequence ID" value="KAH6898451.1"/>
    <property type="molecule type" value="Genomic_DNA"/>
</dbReference>
<comment type="caution">
    <text evidence="1">The sequence shown here is derived from an EMBL/GenBank/DDBJ whole genome shotgun (WGS) entry which is preliminary data.</text>
</comment>
<proteinExistence type="predicted"/>
<dbReference type="Proteomes" id="UP000777438">
    <property type="component" value="Unassembled WGS sequence"/>
</dbReference>
<dbReference type="AlphaFoldDB" id="A0A9P8WG33"/>
<organism evidence="1 2">
    <name type="scientific">Thelonectria olida</name>
    <dbReference type="NCBI Taxonomy" id="1576542"/>
    <lineage>
        <taxon>Eukaryota</taxon>
        <taxon>Fungi</taxon>
        <taxon>Dikarya</taxon>
        <taxon>Ascomycota</taxon>
        <taxon>Pezizomycotina</taxon>
        <taxon>Sordariomycetes</taxon>
        <taxon>Hypocreomycetidae</taxon>
        <taxon>Hypocreales</taxon>
        <taxon>Nectriaceae</taxon>
        <taxon>Thelonectria</taxon>
    </lineage>
</organism>